<proteinExistence type="predicted"/>
<dbReference type="OrthoDB" id="5288318at2759"/>
<evidence type="ECO:0000313" key="1">
    <source>
        <dbReference type="EMBL" id="OQN97139.1"/>
    </source>
</evidence>
<dbReference type="STRING" id="1507870.A0A1V8SDJ4"/>
<gene>
    <name evidence="1" type="ORF">B0A48_17236</name>
</gene>
<dbReference type="AlphaFoldDB" id="A0A1V8SDJ4"/>
<reference evidence="2" key="1">
    <citation type="submission" date="2017-03" db="EMBL/GenBank/DDBJ databases">
        <title>Genomes of endolithic fungi from Antarctica.</title>
        <authorList>
            <person name="Coleine C."/>
            <person name="Masonjones S."/>
            <person name="Stajich J.E."/>
        </authorList>
    </citation>
    <scope>NUCLEOTIDE SEQUENCE [LARGE SCALE GENOMIC DNA]</scope>
    <source>
        <strain evidence="2">CCFEE 5527</strain>
    </source>
</reference>
<evidence type="ECO:0000313" key="2">
    <source>
        <dbReference type="Proteomes" id="UP000192596"/>
    </source>
</evidence>
<dbReference type="Proteomes" id="UP000192596">
    <property type="component" value="Unassembled WGS sequence"/>
</dbReference>
<name>A0A1V8SDJ4_9PEZI</name>
<accession>A0A1V8SDJ4</accession>
<comment type="caution">
    <text evidence="1">The sequence shown here is derived from an EMBL/GenBank/DDBJ whole genome shotgun (WGS) entry which is preliminary data.</text>
</comment>
<organism evidence="1 2">
    <name type="scientific">Cryoendolithus antarcticus</name>
    <dbReference type="NCBI Taxonomy" id="1507870"/>
    <lineage>
        <taxon>Eukaryota</taxon>
        <taxon>Fungi</taxon>
        <taxon>Dikarya</taxon>
        <taxon>Ascomycota</taxon>
        <taxon>Pezizomycotina</taxon>
        <taxon>Dothideomycetes</taxon>
        <taxon>Dothideomycetidae</taxon>
        <taxon>Cladosporiales</taxon>
        <taxon>Cladosporiaceae</taxon>
        <taxon>Cryoendolithus</taxon>
    </lineage>
</organism>
<protein>
    <submittedName>
        <fullName evidence="1">Uncharacterized protein</fullName>
    </submittedName>
</protein>
<keyword evidence="2" id="KW-1185">Reference proteome</keyword>
<dbReference type="InParanoid" id="A0A1V8SDJ4"/>
<sequence>MRTFDTTYTRGWAWRTRYSACGGIGAGIGEGVEGVECGRGRDCLAAHELYKELECDADELAAIEAEMSQAELDGRSWLGSSYTTQEIVGIGGRVKKKVKKRFMVGDAVKEYEDERGSSTYLQREQNGANRSWCSWCERVVLGKKDLERPAMSSESITSSSSGGSV</sequence>
<dbReference type="EMBL" id="NAJO01000057">
    <property type="protein sequence ID" value="OQN97139.1"/>
    <property type="molecule type" value="Genomic_DNA"/>
</dbReference>